<dbReference type="GO" id="GO:0051864">
    <property type="term" value="F:histone H3K36 demethylase activity"/>
    <property type="evidence" value="ECO:0007669"/>
    <property type="project" value="TreeGrafter"/>
</dbReference>
<accession>A0A975YGW0</accession>
<dbReference type="PROSITE" id="PS51184">
    <property type="entry name" value="JMJC"/>
    <property type="match status" value="1"/>
</dbReference>
<reference evidence="15 16" key="1">
    <citation type="submission" date="2021-07" db="EMBL/GenBank/DDBJ databases">
        <title>Karlodiniumbacter phycospheric gen. nov., sp. nov., a phycosphere bacterium isolated from karlodinium veneficum.</title>
        <authorList>
            <person name="Peng Y."/>
            <person name="Jiang L."/>
            <person name="Lee J."/>
        </authorList>
    </citation>
    <scope>NUCLEOTIDE SEQUENCE</scope>
    <source>
        <strain evidence="15 16">N5</strain>
    </source>
</reference>
<dbReference type="InterPro" id="IPR003347">
    <property type="entry name" value="JmjC_dom"/>
</dbReference>
<comment type="function">
    <text evidence="10">Oxygenase that can act as both a histone lysine demethylase and a ribosomal histidine hydroxylase. Is involved in the demethylation of trimethylated 'Lys-9' on histone H3 (H3K9me3), leading to an increase in ribosomal RNA expression. Also catalyzes the hydroxylation of 60S ribosomal protein L27a on 'His-39'. May play an important role in cell growth and survival. May be involved in ribosome biogenesis, most likely during the assembly process of pre-ribosomal particles.</text>
</comment>
<keyword evidence="3" id="KW-0479">Metal-binding</keyword>
<evidence type="ECO:0000256" key="8">
    <source>
        <dbReference type="ARBA" id="ARBA00034360"/>
    </source>
</evidence>
<proteinExistence type="inferred from homology"/>
<dbReference type="PANTHER" id="PTHR13096">
    <property type="entry name" value="MINA53 MYC INDUCED NUCLEAR ANTIGEN"/>
    <property type="match status" value="1"/>
</dbReference>
<evidence type="ECO:0000256" key="5">
    <source>
        <dbReference type="ARBA" id="ARBA00034314"/>
    </source>
</evidence>
<comment type="catalytic activity">
    <reaction evidence="11">
        <text>L-histidyl-[ribosomal protein uL15] + 2-oxoglutarate + O2 = (3S)-3-hydroxy-L-histidyl-[ribosomal protein uL15] + succinate + CO2</text>
        <dbReference type="Rhea" id="RHEA:54024"/>
        <dbReference type="Rhea" id="RHEA-COMP:13760"/>
        <dbReference type="Rhea" id="RHEA-COMP:13761"/>
        <dbReference type="ChEBI" id="CHEBI:15379"/>
        <dbReference type="ChEBI" id="CHEBI:16526"/>
        <dbReference type="ChEBI" id="CHEBI:16810"/>
        <dbReference type="ChEBI" id="CHEBI:29979"/>
        <dbReference type="ChEBI" id="CHEBI:30031"/>
        <dbReference type="ChEBI" id="CHEBI:138021"/>
    </reaction>
</comment>
<organism evidence="15">
    <name type="scientific">Gymnodinialimonas phycosphaerae</name>
    <dbReference type="NCBI Taxonomy" id="2841589"/>
    <lineage>
        <taxon>Bacteria</taxon>
        <taxon>Pseudomonadati</taxon>
        <taxon>Pseudomonadota</taxon>
        <taxon>Alphaproteobacteria</taxon>
        <taxon>Rhodobacterales</taxon>
        <taxon>Paracoccaceae</taxon>
        <taxon>Gymnodinialimonas</taxon>
    </lineage>
</organism>
<dbReference type="GO" id="GO:0046872">
    <property type="term" value="F:metal ion binding"/>
    <property type="evidence" value="ECO:0007669"/>
    <property type="project" value="UniProtKB-KW"/>
</dbReference>
<dbReference type="Gene3D" id="2.60.120.650">
    <property type="entry name" value="Cupin"/>
    <property type="match status" value="1"/>
</dbReference>
<sequence>MTDLRPFERLIAPMSAEDFFVDVFGQTSMHLSDRPAGAFDDVLTVADISTFLASNPQPDLIHVFNEDARAPHEDWTRIDACSDMTPLVDANALMSLIDRGMSVRLSSVHRSIPSLKAFCHALEQDLCMPLRANIYITPPGRKALPPHYDRYDVFVLQVHGKKRWALFDHRVPNATLETPKTLKAPSPVTEHAHMLLSPGCLAYVPRGLVHSAETIEGVSIHVTLGLLHPTLGNVLEAASAQCWQDPELREAVPHGYSNDEDKAKSVQAIIAAMTHFATPKVVDQALEDVQAATRSKMIDLLQAPLDRYFRAGDLTMACELMLSAGDQILCDDQDGINMSVHCRDHRFVAPVFARPAIDLINEGARFSAQGLPGMLTPAYKLELVRKLYKVGVLGEVDASD</sequence>
<keyword evidence="16" id="KW-1185">Reference proteome</keyword>
<evidence type="ECO:0000256" key="9">
    <source>
        <dbReference type="ARBA" id="ARBA00034372"/>
    </source>
</evidence>
<evidence type="ECO:0000313" key="14">
    <source>
        <dbReference type="EMBL" id="MBY4892155.1"/>
    </source>
</evidence>
<evidence type="ECO:0000256" key="3">
    <source>
        <dbReference type="ARBA" id="ARBA00022723"/>
    </source>
</evidence>
<dbReference type="InterPro" id="IPR039994">
    <property type="entry name" value="NO66-like"/>
</dbReference>
<dbReference type="EMBL" id="JAIMBW010000001">
    <property type="protein sequence ID" value="MBY4892155.1"/>
    <property type="molecule type" value="Genomic_DNA"/>
</dbReference>
<evidence type="ECO:0000256" key="7">
    <source>
        <dbReference type="ARBA" id="ARBA00034359"/>
    </source>
</evidence>
<evidence type="ECO:0000259" key="13">
    <source>
        <dbReference type="PROSITE" id="PS51184"/>
    </source>
</evidence>
<gene>
    <name evidence="14" type="ORF">KUL25_05185</name>
    <name evidence="15" type="ORF">KUL25_05190</name>
</gene>
<keyword evidence="2" id="KW-0690">Ribosome biogenesis</keyword>
<dbReference type="GO" id="GO:0032453">
    <property type="term" value="F:histone H3K4 demethylase activity"/>
    <property type="evidence" value="ECO:0007669"/>
    <property type="project" value="TreeGrafter"/>
</dbReference>
<dbReference type="GO" id="GO:0042254">
    <property type="term" value="P:ribosome biogenesis"/>
    <property type="evidence" value="ECO:0007669"/>
    <property type="project" value="UniProtKB-KW"/>
</dbReference>
<evidence type="ECO:0000256" key="11">
    <source>
        <dbReference type="ARBA" id="ARBA00047687"/>
    </source>
</evidence>
<dbReference type="AlphaFoldDB" id="A0A975YGW0"/>
<protein>
    <recommendedName>
        <fullName evidence="6">Ribosomal oxygenase 2</fullName>
    </recommendedName>
    <alternativeName>
        <fullName evidence="7">Bifunctional lysine-specific demethylase and histidyl-hydroxylase MINA</fullName>
    </alternativeName>
    <alternativeName>
        <fullName evidence="8">Histone lysine demethylase MINA</fullName>
    </alternativeName>
    <alternativeName>
        <fullName evidence="9">MYC-induced nuclear antigen</fullName>
    </alternativeName>
</protein>
<evidence type="ECO:0000256" key="6">
    <source>
        <dbReference type="ARBA" id="ARBA00034334"/>
    </source>
</evidence>
<evidence type="ECO:0000256" key="2">
    <source>
        <dbReference type="ARBA" id="ARBA00022517"/>
    </source>
</evidence>
<evidence type="ECO:0000313" key="15">
    <source>
        <dbReference type="EMBL" id="QXL88913.1"/>
    </source>
</evidence>
<comment type="cofactor">
    <cofactor evidence="1">
        <name>Fe(2+)</name>
        <dbReference type="ChEBI" id="CHEBI:29033"/>
    </cofactor>
</comment>
<dbReference type="EMBL" id="CP078073">
    <property type="protein sequence ID" value="QXL88913.1"/>
    <property type="molecule type" value="Genomic_DNA"/>
</dbReference>
<dbReference type="Proteomes" id="UP000693972">
    <property type="component" value="Unassembled WGS sequence"/>
</dbReference>
<dbReference type="PANTHER" id="PTHR13096:SF7">
    <property type="entry name" value="RIBOSOMAL OXYGENASE 2"/>
    <property type="match status" value="1"/>
</dbReference>
<evidence type="ECO:0000256" key="1">
    <source>
        <dbReference type="ARBA" id="ARBA00001954"/>
    </source>
</evidence>
<evidence type="ECO:0000256" key="12">
    <source>
        <dbReference type="ARBA" id="ARBA00049465"/>
    </source>
</evidence>
<comment type="similarity">
    <text evidence="5">Belongs to the ROX family. MINA53 subfamily.</text>
</comment>
<dbReference type="SUPFAM" id="SSF51197">
    <property type="entry name" value="Clavaminate synthase-like"/>
    <property type="match status" value="1"/>
</dbReference>
<evidence type="ECO:0000256" key="4">
    <source>
        <dbReference type="ARBA" id="ARBA00023004"/>
    </source>
</evidence>
<dbReference type="RefSeq" id="WP_257891972.1">
    <property type="nucleotide sequence ID" value="NZ_JAIMBW010000001.1"/>
</dbReference>
<name>A0A975YGW0_9RHOB</name>
<dbReference type="GO" id="GO:0036139">
    <property type="term" value="F:peptidyl-histidine dioxygenase activity"/>
    <property type="evidence" value="ECO:0007669"/>
    <property type="project" value="UniProtKB-EC"/>
</dbReference>
<comment type="catalytic activity">
    <reaction evidence="12">
        <text>L-histidyl-[protein] + 2-oxoglutarate + O2 = (3S)-3-hydroxy-L-histidyl-[protein] + succinate + CO2</text>
        <dbReference type="Rhea" id="RHEA:54256"/>
        <dbReference type="Rhea" id="RHEA-COMP:9745"/>
        <dbReference type="Rhea" id="RHEA-COMP:13840"/>
        <dbReference type="ChEBI" id="CHEBI:15379"/>
        <dbReference type="ChEBI" id="CHEBI:16526"/>
        <dbReference type="ChEBI" id="CHEBI:16810"/>
        <dbReference type="ChEBI" id="CHEBI:29979"/>
        <dbReference type="ChEBI" id="CHEBI:30031"/>
        <dbReference type="ChEBI" id="CHEBI:138021"/>
        <dbReference type="EC" id="1.14.11.79"/>
    </reaction>
</comment>
<keyword evidence="4" id="KW-0408">Iron</keyword>
<feature type="domain" description="JmjC" evidence="13">
    <location>
        <begin position="101"/>
        <end position="243"/>
    </location>
</feature>
<dbReference type="Pfam" id="PF08007">
    <property type="entry name" value="JmjC_2"/>
    <property type="match status" value="1"/>
</dbReference>
<evidence type="ECO:0000256" key="10">
    <source>
        <dbReference type="ARBA" id="ARBA00046256"/>
    </source>
</evidence>
<evidence type="ECO:0000313" key="16">
    <source>
        <dbReference type="Proteomes" id="UP000693972"/>
    </source>
</evidence>